<dbReference type="OrthoDB" id="203698at2759"/>
<feature type="transmembrane region" description="Helical" evidence="2">
    <location>
        <begin position="355"/>
        <end position="382"/>
    </location>
</feature>
<keyword evidence="2" id="KW-1133">Transmembrane helix</keyword>
<gene>
    <name evidence="4" type="ORF">FRACYDRAFT_245636</name>
</gene>
<evidence type="ECO:0000313" key="5">
    <source>
        <dbReference type="Proteomes" id="UP000095751"/>
    </source>
</evidence>
<feature type="signal peptide" evidence="3">
    <location>
        <begin position="1"/>
        <end position="16"/>
    </location>
</feature>
<accession>A0A1E7EZP7</accession>
<name>A0A1E7EZP7_9STRA</name>
<dbReference type="EMBL" id="KV784368">
    <property type="protein sequence ID" value="OEU11326.1"/>
    <property type="molecule type" value="Genomic_DNA"/>
</dbReference>
<dbReference type="KEGG" id="fcy:FRACYDRAFT_245636"/>
<feature type="region of interest" description="Disordered" evidence="1">
    <location>
        <begin position="90"/>
        <end position="119"/>
    </location>
</feature>
<dbReference type="Proteomes" id="UP000095751">
    <property type="component" value="Unassembled WGS sequence"/>
</dbReference>
<protein>
    <submittedName>
        <fullName evidence="4">Uncharacterized protein</fullName>
    </submittedName>
</protein>
<dbReference type="AlphaFoldDB" id="A0A1E7EZP7"/>
<evidence type="ECO:0000313" key="4">
    <source>
        <dbReference type="EMBL" id="OEU11326.1"/>
    </source>
</evidence>
<dbReference type="InParanoid" id="A0A1E7EZP7"/>
<organism evidence="4 5">
    <name type="scientific">Fragilariopsis cylindrus CCMP1102</name>
    <dbReference type="NCBI Taxonomy" id="635003"/>
    <lineage>
        <taxon>Eukaryota</taxon>
        <taxon>Sar</taxon>
        <taxon>Stramenopiles</taxon>
        <taxon>Ochrophyta</taxon>
        <taxon>Bacillariophyta</taxon>
        <taxon>Bacillariophyceae</taxon>
        <taxon>Bacillariophycidae</taxon>
        <taxon>Bacillariales</taxon>
        <taxon>Bacillariaceae</taxon>
        <taxon>Fragilariopsis</taxon>
    </lineage>
</organism>
<keyword evidence="5" id="KW-1185">Reference proteome</keyword>
<keyword evidence="3" id="KW-0732">Signal</keyword>
<reference evidence="4 5" key="1">
    <citation type="submission" date="2016-09" db="EMBL/GenBank/DDBJ databases">
        <title>Extensive genetic diversity and differential bi-allelic expression allows diatom success in the polar Southern Ocean.</title>
        <authorList>
            <consortium name="DOE Joint Genome Institute"/>
            <person name="Mock T."/>
            <person name="Otillar R.P."/>
            <person name="Strauss J."/>
            <person name="Dupont C."/>
            <person name="Frickenhaus S."/>
            <person name="Maumus F."/>
            <person name="Mcmullan M."/>
            <person name="Sanges R."/>
            <person name="Schmutz J."/>
            <person name="Toseland A."/>
            <person name="Valas R."/>
            <person name="Veluchamy A."/>
            <person name="Ward B.J."/>
            <person name="Allen A."/>
            <person name="Barry K."/>
            <person name="Falciatore A."/>
            <person name="Ferrante M."/>
            <person name="Fortunato A.E."/>
            <person name="Gloeckner G."/>
            <person name="Gruber A."/>
            <person name="Hipkin R."/>
            <person name="Janech M."/>
            <person name="Kroth P."/>
            <person name="Leese F."/>
            <person name="Lindquist E."/>
            <person name="Lyon B.R."/>
            <person name="Martin J."/>
            <person name="Mayer C."/>
            <person name="Parker M."/>
            <person name="Quesneville H."/>
            <person name="Raymond J."/>
            <person name="Uhlig C."/>
            <person name="Valentin K.U."/>
            <person name="Worden A.Z."/>
            <person name="Armbrust E.V."/>
            <person name="Bowler C."/>
            <person name="Green B."/>
            <person name="Moulton V."/>
            <person name="Van Oosterhout C."/>
            <person name="Grigoriev I."/>
        </authorList>
    </citation>
    <scope>NUCLEOTIDE SEQUENCE [LARGE SCALE GENOMIC DNA]</scope>
    <source>
        <strain evidence="4 5">CCMP1102</strain>
    </source>
</reference>
<evidence type="ECO:0000256" key="2">
    <source>
        <dbReference type="SAM" id="Phobius"/>
    </source>
</evidence>
<keyword evidence="2" id="KW-0472">Membrane</keyword>
<keyword evidence="2" id="KW-0812">Transmembrane</keyword>
<evidence type="ECO:0000256" key="3">
    <source>
        <dbReference type="SAM" id="SignalP"/>
    </source>
</evidence>
<proteinExistence type="predicted"/>
<sequence length="411" mass="43963">MIILIIVVVDVDGSSTTNSKSNNNSKELCVDDHGVFIGLATDEDAYTSVSGSVGTEVDSIPQSWILTSTTDGDGPKNSYDGQFLQVLPDSGRTYPTSKSTGGSGGGGHGHGGHDALTDPNVLEGDSPFVSFQFKVTKDKKGNNGGGGEGIHTLFIRWTGGDTVGGGDSFFVVLYKLPKNKRKSKELIHGQQTVKPAVVPIDAGMSKYAGCCYDMVTHACPCYSVQPTSNVTCPYFIDRTRASESGIQCSVGGGAMVIIKHPLWYLFAGQEDGDIMDFDSEPWDVTCEADGSSTKDSGHDFPSWVLDHGSYELRLYAREDGTALDGIYIAGPNGDAPLISKRYTKGGSSFCQEESFFSSVLFVSSISIISVFAIVGSIIYYIYNYTDGQGKDILSTVLSKPAQAVRYVYVET</sequence>
<feature type="chain" id="PRO_5009192439" evidence="3">
    <location>
        <begin position="17"/>
        <end position="411"/>
    </location>
</feature>
<evidence type="ECO:0000256" key="1">
    <source>
        <dbReference type="SAM" id="MobiDB-lite"/>
    </source>
</evidence>